<feature type="domain" description="CsbD-like" evidence="2">
    <location>
        <begin position="5"/>
        <end position="55"/>
    </location>
</feature>
<accession>A0ABY5L4R7</accession>
<proteinExistence type="inferred from homology"/>
<keyword evidence="4" id="KW-1185">Reference proteome</keyword>
<dbReference type="RefSeq" id="WP_256505712.1">
    <property type="nucleotide sequence ID" value="NZ_CP101740.1"/>
</dbReference>
<dbReference type="InterPro" id="IPR008462">
    <property type="entry name" value="CsbD"/>
</dbReference>
<dbReference type="SUPFAM" id="SSF69047">
    <property type="entry name" value="Hypothetical protein YjbJ"/>
    <property type="match status" value="1"/>
</dbReference>
<gene>
    <name evidence="3" type="ORF">NMP03_12280</name>
</gene>
<evidence type="ECO:0000256" key="1">
    <source>
        <dbReference type="ARBA" id="ARBA00009129"/>
    </source>
</evidence>
<reference evidence="3" key="1">
    <citation type="submission" date="2022-07" db="EMBL/GenBank/DDBJ databases">
        <title>Sphingomonas sp. nov., a novel bacterium isolated from the north slope of the Mount Everest.</title>
        <authorList>
            <person name="Cui X."/>
            <person name="Liu Y."/>
        </authorList>
    </citation>
    <scope>NUCLEOTIDE SEQUENCE</scope>
    <source>
        <strain evidence="3">S5-59</strain>
    </source>
</reference>
<evidence type="ECO:0000313" key="3">
    <source>
        <dbReference type="EMBL" id="UUL81958.1"/>
    </source>
</evidence>
<dbReference type="InterPro" id="IPR036629">
    <property type="entry name" value="YjbJ_sf"/>
</dbReference>
<organism evidence="3 4">
    <name type="scientific">Sphingomonas qomolangmaensis</name>
    <dbReference type="NCBI Taxonomy" id="2918765"/>
    <lineage>
        <taxon>Bacteria</taxon>
        <taxon>Pseudomonadati</taxon>
        <taxon>Pseudomonadota</taxon>
        <taxon>Alphaproteobacteria</taxon>
        <taxon>Sphingomonadales</taxon>
        <taxon>Sphingomonadaceae</taxon>
        <taxon>Sphingomonas</taxon>
    </lineage>
</organism>
<dbReference type="EMBL" id="CP101740">
    <property type="protein sequence ID" value="UUL81958.1"/>
    <property type="molecule type" value="Genomic_DNA"/>
</dbReference>
<name>A0ABY5L4R7_9SPHN</name>
<protein>
    <submittedName>
        <fullName evidence="3">CsbD family protein</fullName>
    </submittedName>
</protein>
<dbReference type="Proteomes" id="UP001058533">
    <property type="component" value="Chromosome"/>
</dbReference>
<evidence type="ECO:0000313" key="4">
    <source>
        <dbReference type="Proteomes" id="UP001058533"/>
    </source>
</evidence>
<dbReference type="Pfam" id="PF05532">
    <property type="entry name" value="CsbD"/>
    <property type="match status" value="1"/>
</dbReference>
<sequence>MNENIVEGTGRDIGGSLKQAAGDVLGRNDLRAEGSADKLGGKTQKAAGHAQAAVEELAGPVVDFVRRQPLLSLGIAGVLGYLLLSGGRRD</sequence>
<evidence type="ECO:0000259" key="2">
    <source>
        <dbReference type="Pfam" id="PF05532"/>
    </source>
</evidence>
<comment type="similarity">
    <text evidence="1">Belongs to the UPF0337 (CsbD) family.</text>
</comment>
<dbReference type="Gene3D" id="1.10.1470.10">
    <property type="entry name" value="YjbJ"/>
    <property type="match status" value="1"/>
</dbReference>